<name>A0ABP5AB86_9ACTN</name>
<accession>A0ABP5AB86</accession>
<dbReference type="EMBL" id="BAAAMY010000002">
    <property type="protein sequence ID" value="GAA1909231.1"/>
    <property type="molecule type" value="Genomic_DNA"/>
</dbReference>
<proteinExistence type="predicted"/>
<organism evidence="1 2">
    <name type="scientific">Nocardioides lentus</name>
    <dbReference type="NCBI Taxonomy" id="338077"/>
    <lineage>
        <taxon>Bacteria</taxon>
        <taxon>Bacillati</taxon>
        <taxon>Actinomycetota</taxon>
        <taxon>Actinomycetes</taxon>
        <taxon>Propionibacteriales</taxon>
        <taxon>Nocardioidaceae</taxon>
        <taxon>Nocardioides</taxon>
    </lineage>
</organism>
<comment type="caution">
    <text evidence="1">The sequence shown here is derived from an EMBL/GenBank/DDBJ whole genome shotgun (WGS) entry which is preliminary data.</text>
</comment>
<reference evidence="2" key="1">
    <citation type="journal article" date="2019" name="Int. J. Syst. Evol. Microbiol.">
        <title>The Global Catalogue of Microorganisms (GCM) 10K type strain sequencing project: providing services to taxonomists for standard genome sequencing and annotation.</title>
        <authorList>
            <consortium name="The Broad Institute Genomics Platform"/>
            <consortium name="The Broad Institute Genome Sequencing Center for Infectious Disease"/>
            <person name="Wu L."/>
            <person name="Ma J."/>
        </authorList>
    </citation>
    <scope>NUCLEOTIDE SEQUENCE [LARGE SCALE GENOMIC DNA]</scope>
    <source>
        <strain evidence="2">JCM 14046</strain>
    </source>
</reference>
<evidence type="ECO:0000313" key="1">
    <source>
        <dbReference type="EMBL" id="GAA1909231.1"/>
    </source>
</evidence>
<protein>
    <submittedName>
        <fullName evidence="1">Uncharacterized protein</fullName>
    </submittedName>
</protein>
<keyword evidence="2" id="KW-1185">Reference proteome</keyword>
<gene>
    <name evidence="1" type="ORF">GCM10009737_08040</name>
</gene>
<dbReference type="Proteomes" id="UP001501612">
    <property type="component" value="Unassembled WGS sequence"/>
</dbReference>
<evidence type="ECO:0000313" key="2">
    <source>
        <dbReference type="Proteomes" id="UP001501612"/>
    </source>
</evidence>
<dbReference type="RefSeq" id="WP_344004086.1">
    <property type="nucleotide sequence ID" value="NZ_BAAAMY010000002.1"/>
</dbReference>
<sequence>MTCPDTAVEAALLDQGHDPLRVSLLVYGADDLTDRLALADPALAQAYTTITNGAT</sequence>